<protein>
    <submittedName>
        <fullName evidence="2">VOC family protein</fullName>
    </submittedName>
</protein>
<evidence type="ECO:0000259" key="1">
    <source>
        <dbReference type="Pfam" id="PF06983"/>
    </source>
</evidence>
<sequence length="131" mass="14656">MSKTTPFLMFQGKAEEAINFYTTVFENSEIIHLTRYGAGQPGKEGTVSAAKFSINGQVFMCNDSVVQHGFTFTPSISLFVECDTEVEIDEAFAKLSEDGEILMPLGDYQFSKKFGWIQDKFGVSWQLNLAK</sequence>
<dbReference type="PANTHER" id="PTHR33990:SF4">
    <property type="entry name" value="PHNB-LIKE DOMAIN-CONTAINING PROTEIN"/>
    <property type="match status" value="1"/>
</dbReference>
<reference evidence="2 3" key="1">
    <citation type="submission" date="2024-01" db="EMBL/GenBank/DDBJ databases">
        <title>Seven novel Bacillus-like species.</title>
        <authorList>
            <person name="Liu G."/>
        </authorList>
    </citation>
    <scope>NUCLEOTIDE SEQUENCE [LARGE SCALE GENOMIC DNA]</scope>
    <source>
        <strain evidence="2 3">FJAT-51614</strain>
    </source>
</reference>
<dbReference type="PANTHER" id="PTHR33990">
    <property type="entry name" value="PROTEIN YJDN-RELATED"/>
    <property type="match status" value="1"/>
</dbReference>
<dbReference type="Gene3D" id="3.30.720.110">
    <property type="match status" value="1"/>
</dbReference>
<dbReference type="InterPro" id="IPR009725">
    <property type="entry name" value="3_dmu_93_MTrfase"/>
</dbReference>
<dbReference type="Gene3D" id="3.30.720.100">
    <property type="match status" value="1"/>
</dbReference>
<gene>
    <name evidence="2" type="ORF">WAX74_13710</name>
</gene>
<proteinExistence type="predicted"/>
<evidence type="ECO:0000313" key="2">
    <source>
        <dbReference type="EMBL" id="MEI4770687.1"/>
    </source>
</evidence>
<evidence type="ECO:0000313" key="3">
    <source>
        <dbReference type="Proteomes" id="UP001364890"/>
    </source>
</evidence>
<dbReference type="EMBL" id="JBAWSY010000010">
    <property type="protein sequence ID" value="MEI4770687.1"/>
    <property type="molecule type" value="Genomic_DNA"/>
</dbReference>
<keyword evidence="3" id="KW-1185">Reference proteome</keyword>
<dbReference type="Proteomes" id="UP001364890">
    <property type="component" value="Unassembled WGS sequence"/>
</dbReference>
<dbReference type="Pfam" id="PF06983">
    <property type="entry name" value="3-dmu-9_3-mt"/>
    <property type="match status" value="1"/>
</dbReference>
<feature type="domain" description="PhnB-like" evidence="1">
    <location>
        <begin position="3"/>
        <end position="127"/>
    </location>
</feature>
<dbReference type="InterPro" id="IPR029068">
    <property type="entry name" value="Glyas_Bleomycin-R_OHBP_Dase"/>
</dbReference>
<name>A0ABU8F6R0_9BACI</name>
<dbReference type="InterPro" id="IPR028973">
    <property type="entry name" value="PhnB-like"/>
</dbReference>
<dbReference type="PIRSF" id="PIRSF021700">
    <property type="entry name" value="3_dmu_93_MTrfase"/>
    <property type="match status" value="1"/>
</dbReference>
<dbReference type="SUPFAM" id="SSF54593">
    <property type="entry name" value="Glyoxalase/Bleomycin resistance protein/Dihydroxybiphenyl dioxygenase"/>
    <property type="match status" value="1"/>
</dbReference>
<dbReference type="RefSeq" id="WP_336498245.1">
    <property type="nucleotide sequence ID" value="NZ_JBAWSY010000010.1"/>
</dbReference>
<organism evidence="2 3">
    <name type="scientific">Psychrobacillus mangrovi</name>
    <dbReference type="NCBI Taxonomy" id="3117745"/>
    <lineage>
        <taxon>Bacteria</taxon>
        <taxon>Bacillati</taxon>
        <taxon>Bacillota</taxon>
        <taxon>Bacilli</taxon>
        <taxon>Bacillales</taxon>
        <taxon>Bacillaceae</taxon>
        <taxon>Psychrobacillus</taxon>
    </lineage>
</organism>
<accession>A0ABU8F6R0</accession>
<comment type="caution">
    <text evidence="2">The sequence shown here is derived from an EMBL/GenBank/DDBJ whole genome shotgun (WGS) entry which is preliminary data.</text>
</comment>
<dbReference type="CDD" id="cd06588">
    <property type="entry name" value="PhnB_like"/>
    <property type="match status" value="1"/>
</dbReference>